<dbReference type="Proteomes" id="UP000655225">
    <property type="component" value="Unassembled WGS sequence"/>
</dbReference>
<dbReference type="PANTHER" id="PTHR46929">
    <property type="entry name" value="EXPRESSED PROTEIN"/>
    <property type="match status" value="1"/>
</dbReference>
<evidence type="ECO:0000256" key="2">
    <source>
        <dbReference type="ARBA" id="ARBA00022723"/>
    </source>
</evidence>
<dbReference type="InterPro" id="IPR024752">
    <property type="entry name" value="Myb/SANT-like_dom"/>
</dbReference>
<dbReference type="Pfam" id="PF13359">
    <property type="entry name" value="DDE_Tnp_4"/>
    <property type="match status" value="1"/>
</dbReference>
<evidence type="ECO:0000313" key="8">
    <source>
        <dbReference type="EMBL" id="KAF8380727.1"/>
    </source>
</evidence>
<name>A0A835D1W9_TETSI</name>
<accession>A0A835D1W9</accession>
<dbReference type="Pfam" id="PF12776">
    <property type="entry name" value="Myb_DNA-bind_3"/>
    <property type="match status" value="1"/>
</dbReference>
<protein>
    <recommendedName>
        <fullName evidence="10">Myb/SANT-like domain-containing protein</fullName>
    </recommendedName>
</protein>
<dbReference type="Pfam" id="PF04780">
    <property type="entry name" value="DUF629"/>
    <property type="match status" value="1"/>
</dbReference>
<dbReference type="InterPro" id="IPR006865">
    <property type="entry name" value="DUF629"/>
</dbReference>
<sequence length="778" mass="89118">MENQDNLERKKKCAAAMVAAYAAYAACIAVVHHHQYYLDKLPSTNGETTRNDIMRRLVDERETDCRNQLRMGKDAFARLVYILRGTNRLHDNVCSSVEEQLAKFLHIISHNVKNRTIGKYYLVDAGFTLRSGFLAPYRNTCYHLKEYTNHQPENAREIFNLRHSSLRNAIERAFGVLKKQFPIIGIRTEPNYPFATQVRIVQACCILHNFLMGVDPDDTLLAEVDQELMMQEVTREGVVSQTNRSDDSREGQLIDVVEFHVWNSFLDFDFWLWNLLYLGMNIHQVKTSSEKDKTKNLSWTQDMDNCLIDVLVVQVQLGLKVDKAFKGPAYTAACKEMNDKFQINCTTQHIKNRLKTIKKNFATLRELMRNGSGFSWNDMSKTFDAEPAVWRTYIDAHPNAKQFRYKPIHNYDKLLIVCGTDQAIGVGAFTPKETSRSFREEEARNLDNMEDFVSLDKEVEGEIGDDLADTCTQPVPASRTTSSSGLKRNNKRTQSSDVIAEKIEELGNKIEKLSESFDKSNINYDKLYEEIMKIEGVDRSFLMRAFDYVAENVTRAKVFLAYPPEELLEWESGSQPFDMSYTLVQWVHSGKVGALVSHGSTGCACAAMQNLLLVLVLPQEVDNHWFEMLLNDPWKPVDTSAAIKMLEDRSKYQSPNLVDRFYIGNHTKASKEDSLDDWTSEDAGEIYNESPAEIRDDDHSSILRVPGFLTMAWTKHPLCICFLGASQLREVLKFLQEYPILVILAHLLRIVALYSLNNSLLVLRKVLQLLEDPDNVQL</sequence>
<feature type="region of interest" description="Disordered" evidence="4">
    <location>
        <begin position="465"/>
        <end position="494"/>
    </location>
</feature>
<keyword evidence="3" id="KW-0175">Coiled coil</keyword>
<comment type="cofactor">
    <cofactor evidence="1">
        <name>a divalent metal cation</name>
        <dbReference type="ChEBI" id="CHEBI:60240"/>
    </cofactor>
</comment>
<reference evidence="8 9" key="1">
    <citation type="submission" date="2020-04" db="EMBL/GenBank/DDBJ databases">
        <title>Plant Genome Project.</title>
        <authorList>
            <person name="Zhang R.-G."/>
        </authorList>
    </citation>
    <scope>NUCLEOTIDE SEQUENCE [LARGE SCALE GENOMIC DNA]</scope>
    <source>
        <strain evidence="8">YNK0</strain>
        <tissue evidence="8">Leaf</tissue>
    </source>
</reference>
<feature type="domain" description="Myb/SANT-like" evidence="6">
    <location>
        <begin position="298"/>
        <end position="393"/>
    </location>
</feature>
<feature type="domain" description="DUF629" evidence="5">
    <location>
        <begin position="616"/>
        <end position="660"/>
    </location>
</feature>
<dbReference type="OrthoDB" id="1937145at2759"/>
<organism evidence="8 9">
    <name type="scientific">Tetracentron sinense</name>
    <name type="common">Spur-leaf</name>
    <dbReference type="NCBI Taxonomy" id="13715"/>
    <lineage>
        <taxon>Eukaryota</taxon>
        <taxon>Viridiplantae</taxon>
        <taxon>Streptophyta</taxon>
        <taxon>Embryophyta</taxon>
        <taxon>Tracheophyta</taxon>
        <taxon>Spermatophyta</taxon>
        <taxon>Magnoliopsida</taxon>
        <taxon>Trochodendrales</taxon>
        <taxon>Trochodendraceae</taxon>
        <taxon>Tetracentron</taxon>
    </lineage>
</organism>
<feature type="compositionally biased region" description="Polar residues" evidence="4">
    <location>
        <begin position="470"/>
        <end position="494"/>
    </location>
</feature>
<dbReference type="InterPro" id="IPR027806">
    <property type="entry name" value="HARBI1_dom"/>
</dbReference>
<evidence type="ECO:0000259" key="6">
    <source>
        <dbReference type="Pfam" id="PF12776"/>
    </source>
</evidence>
<evidence type="ECO:0000259" key="5">
    <source>
        <dbReference type="Pfam" id="PF04780"/>
    </source>
</evidence>
<evidence type="ECO:0008006" key="10">
    <source>
        <dbReference type="Google" id="ProtNLM"/>
    </source>
</evidence>
<evidence type="ECO:0000256" key="3">
    <source>
        <dbReference type="SAM" id="Coils"/>
    </source>
</evidence>
<evidence type="ECO:0000259" key="7">
    <source>
        <dbReference type="Pfam" id="PF13359"/>
    </source>
</evidence>
<gene>
    <name evidence="8" type="ORF">HHK36_028217</name>
</gene>
<evidence type="ECO:0000313" key="9">
    <source>
        <dbReference type="Proteomes" id="UP000655225"/>
    </source>
</evidence>
<comment type="caution">
    <text evidence="8">The sequence shown here is derived from an EMBL/GenBank/DDBJ whole genome shotgun (WGS) entry which is preliminary data.</text>
</comment>
<dbReference type="GO" id="GO:0046872">
    <property type="term" value="F:metal ion binding"/>
    <property type="evidence" value="ECO:0007669"/>
    <property type="project" value="UniProtKB-KW"/>
</dbReference>
<evidence type="ECO:0000256" key="1">
    <source>
        <dbReference type="ARBA" id="ARBA00001968"/>
    </source>
</evidence>
<evidence type="ECO:0000256" key="4">
    <source>
        <dbReference type="SAM" id="MobiDB-lite"/>
    </source>
</evidence>
<dbReference type="PANTHER" id="PTHR46929:SF29">
    <property type="entry name" value="MYB_SANT-LIKE DOMAIN-CONTAINING PROTEIN"/>
    <property type="match status" value="1"/>
</dbReference>
<feature type="coiled-coil region" evidence="3">
    <location>
        <begin position="503"/>
        <end position="530"/>
    </location>
</feature>
<keyword evidence="9" id="KW-1185">Reference proteome</keyword>
<dbReference type="EMBL" id="JABCRI010000021">
    <property type="protein sequence ID" value="KAF8380727.1"/>
    <property type="molecule type" value="Genomic_DNA"/>
</dbReference>
<proteinExistence type="predicted"/>
<feature type="domain" description="DDE Tnp4" evidence="7">
    <location>
        <begin position="115"/>
        <end position="209"/>
    </location>
</feature>
<dbReference type="AlphaFoldDB" id="A0A835D1W9"/>
<keyword evidence="2" id="KW-0479">Metal-binding</keyword>